<accession>A0ABV9PYR2</accession>
<name>A0ABV9PYR2_9BACL</name>
<protein>
    <submittedName>
        <fullName evidence="2">ABC transporter permease</fullName>
    </submittedName>
</protein>
<dbReference type="Proteomes" id="UP001596002">
    <property type="component" value="Unassembled WGS sequence"/>
</dbReference>
<keyword evidence="3" id="KW-1185">Reference proteome</keyword>
<evidence type="ECO:0000313" key="2">
    <source>
        <dbReference type="EMBL" id="MFC4767411.1"/>
    </source>
</evidence>
<evidence type="ECO:0000256" key="1">
    <source>
        <dbReference type="SAM" id="Phobius"/>
    </source>
</evidence>
<feature type="transmembrane region" description="Helical" evidence="1">
    <location>
        <begin position="180"/>
        <end position="199"/>
    </location>
</feature>
<dbReference type="PANTHER" id="PTHR36832:SF1">
    <property type="entry name" value="SLR1174 PROTEIN"/>
    <property type="match status" value="1"/>
</dbReference>
<dbReference type="InterPro" id="IPR010390">
    <property type="entry name" value="ABC-2_transporter-like"/>
</dbReference>
<dbReference type="Pfam" id="PF06182">
    <property type="entry name" value="ABC2_membrane_6"/>
    <property type="match status" value="1"/>
</dbReference>
<feature type="transmembrane region" description="Helical" evidence="1">
    <location>
        <begin position="20"/>
        <end position="43"/>
    </location>
</feature>
<evidence type="ECO:0000313" key="3">
    <source>
        <dbReference type="Proteomes" id="UP001596002"/>
    </source>
</evidence>
<keyword evidence="1" id="KW-1133">Transmembrane helix</keyword>
<keyword evidence="1" id="KW-0472">Membrane</keyword>
<keyword evidence="1" id="KW-0812">Transmembrane</keyword>
<dbReference type="EMBL" id="JBHSHC010000057">
    <property type="protein sequence ID" value="MFC4767411.1"/>
    <property type="molecule type" value="Genomic_DNA"/>
</dbReference>
<gene>
    <name evidence="2" type="ORF">ACFO8Q_08545</name>
</gene>
<sequence>MPLFWIFSRQGFLNLSAYRVNFWSEMFALFVQIFVVMTLWKVLHNQAPPIFGTISLEAMITYAVIGMILNMILTTDMGPHQYLSAQIKSGMITSDLLRPLDFPLHMILRFSGETMARTVFYVMPPLIASYLLFDLTLPAGIGQLGWFLLSLVFSWLILFFCNFLFGLISFKTLDLVGFFFTYWAMMRFLSGQLIPIWLYPDWMQKIILYLPFQSIFYTPLSIYINKLTGAEVWQAVLQQAIWTVILYAFVRLAWSRIHRQLVVQGG</sequence>
<dbReference type="RefSeq" id="WP_380025333.1">
    <property type="nucleotide sequence ID" value="NZ_JBHSHC010000057.1"/>
</dbReference>
<comment type="caution">
    <text evidence="2">The sequence shown here is derived from an EMBL/GenBank/DDBJ whole genome shotgun (WGS) entry which is preliminary data.</text>
</comment>
<proteinExistence type="predicted"/>
<feature type="transmembrane region" description="Helical" evidence="1">
    <location>
        <begin position="236"/>
        <end position="254"/>
    </location>
</feature>
<reference evidence="3" key="1">
    <citation type="journal article" date="2019" name="Int. J. Syst. Evol. Microbiol.">
        <title>The Global Catalogue of Microorganisms (GCM) 10K type strain sequencing project: providing services to taxonomists for standard genome sequencing and annotation.</title>
        <authorList>
            <consortium name="The Broad Institute Genomics Platform"/>
            <consortium name="The Broad Institute Genome Sequencing Center for Infectious Disease"/>
            <person name="Wu L."/>
            <person name="Ma J."/>
        </authorList>
    </citation>
    <scope>NUCLEOTIDE SEQUENCE [LARGE SCALE GENOMIC DNA]</scope>
    <source>
        <strain evidence="3">WYCCWR 12678</strain>
    </source>
</reference>
<feature type="transmembrane region" description="Helical" evidence="1">
    <location>
        <begin position="145"/>
        <end position="168"/>
    </location>
</feature>
<organism evidence="2 3">
    <name type="scientific">Effusibacillus consociatus</name>
    <dbReference type="NCBI Taxonomy" id="1117041"/>
    <lineage>
        <taxon>Bacteria</taxon>
        <taxon>Bacillati</taxon>
        <taxon>Bacillota</taxon>
        <taxon>Bacilli</taxon>
        <taxon>Bacillales</taxon>
        <taxon>Alicyclobacillaceae</taxon>
        <taxon>Effusibacillus</taxon>
    </lineage>
</organism>
<feature type="transmembrane region" description="Helical" evidence="1">
    <location>
        <begin position="114"/>
        <end position="133"/>
    </location>
</feature>
<feature type="transmembrane region" description="Helical" evidence="1">
    <location>
        <begin position="50"/>
        <end position="73"/>
    </location>
</feature>
<dbReference type="PANTHER" id="PTHR36832">
    <property type="entry name" value="SLR1174 PROTEIN-RELATED"/>
    <property type="match status" value="1"/>
</dbReference>